<dbReference type="Proteomes" id="UP000885690">
    <property type="component" value="Unassembled WGS sequence"/>
</dbReference>
<keyword evidence="1" id="KW-0812">Transmembrane</keyword>
<name>A0A7C0YD31_9BACT</name>
<sequence length="76" mass="8386">MNDLGPLAKMLIVMGLFLVALGGALLLASKLPYLGLGRLPGDIYVKRGNFTFYFPIVTCIILSVVLTLLLNLFFRR</sequence>
<dbReference type="AlphaFoldDB" id="A0A7C0YD31"/>
<dbReference type="PANTHER" id="PTHR36443">
    <property type="entry name" value="BSR5223 PROTEIN"/>
    <property type="match status" value="1"/>
</dbReference>
<evidence type="ECO:0000313" key="2">
    <source>
        <dbReference type="EMBL" id="HDD52999.1"/>
    </source>
</evidence>
<evidence type="ECO:0000256" key="1">
    <source>
        <dbReference type="SAM" id="Phobius"/>
    </source>
</evidence>
<dbReference type="EMBL" id="DQWS01000111">
    <property type="protein sequence ID" value="HDD52999.1"/>
    <property type="molecule type" value="Genomic_DNA"/>
</dbReference>
<organism evidence="2">
    <name type="scientific">Thermosulfidibacter takaii</name>
    <dbReference type="NCBI Taxonomy" id="412593"/>
    <lineage>
        <taxon>Bacteria</taxon>
        <taxon>Pseudomonadati</taxon>
        <taxon>Thermosulfidibacterota</taxon>
        <taxon>Thermosulfidibacteria</taxon>
        <taxon>Thermosulfidibacterales</taxon>
        <taxon>Thermosulfidibacteraceae</taxon>
    </lineage>
</organism>
<feature type="transmembrane region" description="Helical" evidence="1">
    <location>
        <begin position="52"/>
        <end position="74"/>
    </location>
</feature>
<dbReference type="InterPro" id="IPR021320">
    <property type="entry name" value="DUF2905"/>
</dbReference>
<dbReference type="PANTHER" id="PTHR36443:SF1">
    <property type="entry name" value="BSR5223 PROTEIN"/>
    <property type="match status" value="1"/>
</dbReference>
<keyword evidence="1" id="KW-1133">Transmembrane helix</keyword>
<accession>A0A7C0YD31</accession>
<keyword evidence="1" id="KW-0472">Membrane</keyword>
<protein>
    <submittedName>
        <fullName evidence="2">DUF2905 domain-containing protein</fullName>
    </submittedName>
</protein>
<gene>
    <name evidence="2" type="ORF">ENF32_02895</name>
</gene>
<comment type="caution">
    <text evidence="2">The sequence shown here is derived from an EMBL/GenBank/DDBJ whole genome shotgun (WGS) entry which is preliminary data.</text>
</comment>
<dbReference type="Pfam" id="PF11146">
    <property type="entry name" value="DUF2905"/>
    <property type="match status" value="1"/>
</dbReference>
<reference evidence="2" key="1">
    <citation type="journal article" date="2020" name="mSystems">
        <title>Genome- and Community-Level Interaction Insights into Carbon Utilization and Element Cycling Functions of Hydrothermarchaeota in Hydrothermal Sediment.</title>
        <authorList>
            <person name="Zhou Z."/>
            <person name="Liu Y."/>
            <person name="Xu W."/>
            <person name="Pan J."/>
            <person name="Luo Z.H."/>
            <person name="Li M."/>
        </authorList>
    </citation>
    <scope>NUCLEOTIDE SEQUENCE [LARGE SCALE GENOMIC DNA]</scope>
    <source>
        <strain evidence="2">HyVt-115</strain>
    </source>
</reference>
<proteinExistence type="predicted"/>